<evidence type="ECO:0000313" key="2">
    <source>
        <dbReference type="Proteomes" id="UP000679213"/>
    </source>
</evidence>
<reference evidence="1 2" key="1">
    <citation type="submission" date="2020-04" db="EMBL/GenBank/DDBJ databases">
        <authorList>
            <consortium name="Genoscope - CEA"/>
            <person name="William W."/>
        </authorList>
    </citation>
    <scope>NUCLEOTIDE SEQUENCE [LARGE SCALE GENOMIC DNA]</scope>
    <source>
        <strain evidence="1 2">SG7</strain>
    </source>
</reference>
<name>A0A8D6PR08_9EURY</name>
<sequence>MIISDSVKDNVGEIINLNKDAINPQKIPNFKDFGDKDKPKDIIIKGTVAEDR</sequence>
<evidence type="ECO:0000313" key="1">
    <source>
        <dbReference type="EMBL" id="CAB3289347.1"/>
    </source>
</evidence>
<proteinExistence type="predicted"/>
<protein>
    <submittedName>
        <fullName evidence="1">Uncharacterized protein</fullName>
    </submittedName>
</protein>
<keyword evidence="2" id="KW-1185">Reference proteome</keyword>
<organism evidence="1 2">
    <name type="scientific">Methanocaldococcus lauensis</name>
    <dbReference type="NCBI Taxonomy" id="2546128"/>
    <lineage>
        <taxon>Archaea</taxon>
        <taxon>Methanobacteriati</taxon>
        <taxon>Methanobacteriota</taxon>
        <taxon>Methanomada group</taxon>
        <taxon>Methanococci</taxon>
        <taxon>Methanococcales</taxon>
        <taxon>Methanocaldococcaceae</taxon>
        <taxon>Methanocaldococcus</taxon>
    </lineage>
</organism>
<dbReference type="Proteomes" id="UP000679213">
    <property type="component" value="Chromosome I"/>
</dbReference>
<accession>A0A8D6PR08</accession>
<gene>
    <name evidence="1" type="ORF">MLAUSG7_1179</name>
</gene>
<dbReference type="AlphaFoldDB" id="A0A8D6PR08"/>
<dbReference type="KEGG" id="mesg:MLAUSG7_1179"/>
<accession>A0A8D6PVH6</accession>
<dbReference type="EMBL" id="LR792632">
    <property type="protein sequence ID" value="CAB3289347.1"/>
    <property type="molecule type" value="Genomic_DNA"/>
</dbReference>